<dbReference type="GO" id="GO:0004519">
    <property type="term" value="F:endonuclease activity"/>
    <property type="evidence" value="ECO:0007669"/>
    <property type="project" value="InterPro"/>
</dbReference>
<feature type="domain" description="Endonuclease/exonuclease/phosphatase" evidence="9">
    <location>
        <begin position="22"/>
        <end position="266"/>
    </location>
</feature>
<proteinExistence type="inferred from homology"/>
<dbReference type="Proteomes" id="UP000294887">
    <property type="component" value="Unassembled WGS sequence"/>
</dbReference>
<evidence type="ECO:0000256" key="3">
    <source>
        <dbReference type="ARBA" id="ARBA00022723"/>
    </source>
</evidence>
<dbReference type="GO" id="GO:0008311">
    <property type="term" value="F:double-stranded DNA 3'-5' DNA exonuclease activity"/>
    <property type="evidence" value="ECO:0007669"/>
    <property type="project" value="InterPro"/>
</dbReference>
<evidence type="ECO:0000256" key="5">
    <source>
        <dbReference type="ARBA" id="ARBA00022842"/>
    </source>
</evidence>
<protein>
    <submittedName>
        <fullName evidence="10">Exodeoxyribonuclease-3</fullName>
    </submittedName>
</protein>
<feature type="binding site" evidence="7">
    <location>
        <position position="25"/>
    </location>
    <ligand>
        <name>Mg(2+)</name>
        <dbReference type="ChEBI" id="CHEBI:18420"/>
        <label>1</label>
    </ligand>
</feature>
<keyword evidence="11" id="KW-1185">Reference proteome</keyword>
<dbReference type="PROSITE" id="PS00726">
    <property type="entry name" value="AP_NUCLEASE_F1_1"/>
    <property type="match status" value="1"/>
</dbReference>
<comment type="cofactor">
    <cofactor evidence="7">
        <name>Mg(2+)</name>
        <dbReference type="ChEBI" id="CHEBI:18420"/>
    </cofactor>
    <cofactor evidence="7">
        <name>Mn(2+)</name>
        <dbReference type="ChEBI" id="CHEBI:29035"/>
    </cofactor>
    <text evidence="7">Probably binds two magnesium or manganese ions per subunit.</text>
</comment>
<dbReference type="InterPro" id="IPR004808">
    <property type="entry name" value="AP_endonuc_1"/>
</dbReference>
<keyword evidence="3 7" id="KW-0479">Metal-binding</keyword>
<dbReference type="AlphaFoldDB" id="A0A4V2P9D9"/>
<dbReference type="RefSeq" id="WP_131904841.1">
    <property type="nucleotide sequence ID" value="NZ_BAAAFU010000008.1"/>
</dbReference>
<reference evidence="10 11" key="1">
    <citation type="submission" date="2019-03" db="EMBL/GenBank/DDBJ databases">
        <title>Genomic Encyclopedia of Type Strains, Phase IV (KMG-IV): sequencing the most valuable type-strain genomes for metagenomic binning, comparative biology and taxonomic classification.</title>
        <authorList>
            <person name="Goeker M."/>
        </authorList>
    </citation>
    <scope>NUCLEOTIDE SEQUENCE [LARGE SCALE GENOMIC DNA]</scope>
    <source>
        <strain evidence="10 11">DSM 24830</strain>
    </source>
</reference>
<dbReference type="InterPro" id="IPR037493">
    <property type="entry name" value="ExoIII-like"/>
</dbReference>
<feature type="binding site" evidence="7">
    <location>
        <position position="265"/>
    </location>
    <ligand>
        <name>Mg(2+)</name>
        <dbReference type="ChEBI" id="CHEBI:18420"/>
        <label>1</label>
    </ligand>
</feature>
<keyword evidence="7" id="KW-0464">Manganese</keyword>
<evidence type="ECO:0000256" key="7">
    <source>
        <dbReference type="PIRSR" id="PIRSR604808-2"/>
    </source>
</evidence>
<feature type="active site" description="Proton donor/acceptor" evidence="6">
    <location>
        <position position="165"/>
    </location>
</feature>
<evidence type="ECO:0000259" key="9">
    <source>
        <dbReference type="Pfam" id="PF03372"/>
    </source>
</evidence>
<evidence type="ECO:0000256" key="8">
    <source>
        <dbReference type="PIRSR" id="PIRSR604808-3"/>
    </source>
</evidence>
<dbReference type="PROSITE" id="PS51435">
    <property type="entry name" value="AP_NUCLEASE_F1_4"/>
    <property type="match status" value="1"/>
</dbReference>
<dbReference type="SUPFAM" id="SSF56219">
    <property type="entry name" value="DNase I-like"/>
    <property type="match status" value="1"/>
</dbReference>
<feature type="site" description="Transition state stabilizer" evidence="8">
    <location>
        <position position="167"/>
    </location>
</feature>
<comment type="caution">
    <text evidence="10">The sequence shown here is derived from an EMBL/GenBank/DDBJ whole genome shotgun (WGS) entry which is preliminary data.</text>
</comment>
<dbReference type="InterPro" id="IPR020848">
    <property type="entry name" value="AP_endonuclease_F1_CS"/>
</dbReference>
<keyword evidence="5 7" id="KW-0460">Magnesium</keyword>
<dbReference type="PANTHER" id="PTHR43250:SF2">
    <property type="entry name" value="EXODEOXYRIBONUCLEASE III"/>
    <property type="match status" value="1"/>
</dbReference>
<name>A0A4V2P9D9_9GAMM</name>
<evidence type="ECO:0000313" key="11">
    <source>
        <dbReference type="Proteomes" id="UP000294887"/>
    </source>
</evidence>
<dbReference type="EMBL" id="SMFQ01000002">
    <property type="protein sequence ID" value="TCJ89195.1"/>
    <property type="molecule type" value="Genomic_DNA"/>
</dbReference>
<evidence type="ECO:0000256" key="4">
    <source>
        <dbReference type="ARBA" id="ARBA00022801"/>
    </source>
</evidence>
<dbReference type="PROSITE" id="PS00728">
    <property type="entry name" value="AP_NUCLEASE_F1_3"/>
    <property type="match status" value="1"/>
</dbReference>
<dbReference type="GO" id="GO:0006281">
    <property type="term" value="P:DNA repair"/>
    <property type="evidence" value="ECO:0007669"/>
    <property type="project" value="InterPro"/>
</dbReference>
<evidence type="ECO:0000256" key="1">
    <source>
        <dbReference type="ARBA" id="ARBA00001936"/>
    </source>
</evidence>
<evidence type="ECO:0000256" key="6">
    <source>
        <dbReference type="PIRSR" id="PIRSR604808-1"/>
    </source>
</evidence>
<dbReference type="InterPro" id="IPR036691">
    <property type="entry name" value="Endo/exonu/phosph_ase_sf"/>
</dbReference>
<evidence type="ECO:0000313" key="10">
    <source>
        <dbReference type="EMBL" id="TCJ89195.1"/>
    </source>
</evidence>
<feature type="site" description="Interaction with DNA substrate" evidence="8">
    <location>
        <position position="266"/>
    </location>
</feature>
<feature type="binding site" evidence="7">
    <location>
        <position position="266"/>
    </location>
    <ligand>
        <name>Mg(2+)</name>
        <dbReference type="ChEBI" id="CHEBI:18420"/>
        <label>1</label>
    </ligand>
</feature>
<dbReference type="InterPro" id="IPR005135">
    <property type="entry name" value="Endo/exonuclease/phosphatase"/>
</dbReference>
<feature type="binding site" evidence="7">
    <location>
        <position position="165"/>
    </location>
    <ligand>
        <name>Mg(2+)</name>
        <dbReference type="ChEBI" id="CHEBI:18420"/>
        <label>1</label>
    </ligand>
</feature>
<dbReference type="Pfam" id="PF03372">
    <property type="entry name" value="Exo_endo_phos"/>
    <property type="match status" value="1"/>
</dbReference>
<dbReference type="NCBIfam" id="TIGR00633">
    <property type="entry name" value="xth"/>
    <property type="match status" value="1"/>
</dbReference>
<dbReference type="Gene3D" id="3.60.10.10">
    <property type="entry name" value="Endonuclease/exonuclease/phosphatase"/>
    <property type="match status" value="1"/>
</dbReference>
<dbReference type="InterPro" id="IPR020847">
    <property type="entry name" value="AP_endonuclease_F1_BS"/>
</dbReference>
<feature type="active site" description="Proton acceptor" evidence="6">
    <location>
        <position position="266"/>
    </location>
</feature>
<comment type="similarity">
    <text evidence="2">Belongs to the DNA repair enzymes AP/ExoA family.</text>
</comment>
<dbReference type="GO" id="GO:0046872">
    <property type="term" value="F:metal ion binding"/>
    <property type="evidence" value="ECO:0007669"/>
    <property type="project" value="UniProtKB-KW"/>
</dbReference>
<dbReference type="NCBIfam" id="TIGR00195">
    <property type="entry name" value="exoDNase_III"/>
    <property type="match status" value="1"/>
</dbReference>
<dbReference type="OrthoDB" id="9803914at2"/>
<feature type="active site" evidence="6">
    <location>
        <position position="124"/>
    </location>
</feature>
<dbReference type="PANTHER" id="PTHR43250">
    <property type="entry name" value="EXODEOXYRIBONUCLEASE III"/>
    <property type="match status" value="1"/>
</dbReference>
<evidence type="ECO:0000256" key="2">
    <source>
        <dbReference type="ARBA" id="ARBA00007092"/>
    </source>
</evidence>
<feature type="binding site" evidence="7">
    <location>
        <position position="52"/>
    </location>
    <ligand>
        <name>Mg(2+)</name>
        <dbReference type="ChEBI" id="CHEBI:18420"/>
        <label>1</label>
    </ligand>
</feature>
<feature type="site" description="Important for catalytic activity" evidence="8">
    <location>
        <position position="236"/>
    </location>
</feature>
<sequence length="277" mass="32140">MSESSPRISKETSIYGDKFKIASWNVNSLKVRLPHVEQWLKKAEPDILVLQETKTIDENFPAEEIQNMGYQVVFSGQKTYNGVAILCKDEYLIEDVVMDLPDLDDPQRRILAATINGIRILDLYVVNGSEVGSEKFEYKLHWLEKVTNWIEEQSKQYKKFVILGDFNIAPKDRDVHNPKSWHEKILCSTPERNALQKILDLGFADSFRLFEQEDETYSWWDYRSGGFDKNMGLRIDLVLSSKLLAEQCTASYVDPEPRGWERPSDHAPVVSEYRNLK</sequence>
<dbReference type="GO" id="GO:0003677">
    <property type="term" value="F:DNA binding"/>
    <property type="evidence" value="ECO:0007669"/>
    <property type="project" value="InterPro"/>
</dbReference>
<feature type="binding site" evidence="7">
    <location>
        <position position="167"/>
    </location>
    <ligand>
        <name>Mg(2+)</name>
        <dbReference type="ChEBI" id="CHEBI:18420"/>
        <label>1</label>
    </ligand>
</feature>
<comment type="cofactor">
    <cofactor evidence="1">
        <name>Mn(2+)</name>
        <dbReference type="ChEBI" id="CHEBI:29035"/>
    </cofactor>
</comment>
<organism evidence="10 11">
    <name type="scientific">Cocleimonas flava</name>
    <dbReference type="NCBI Taxonomy" id="634765"/>
    <lineage>
        <taxon>Bacteria</taxon>
        <taxon>Pseudomonadati</taxon>
        <taxon>Pseudomonadota</taxon>
        <taxon>Gammaproteobacteria</taxon>
        <taxon>Thiotrichales</taxon>
        <taxon>Thiotrichaceae</taxon>
        <taxon>Cocleimonas</taxon>
    </lineage>
</organism>
<dbReference type="CDD" id="cd09086">
    <property type="entry name" value="ExoIII-like_AP-endo"/>
    <property type="match status" value="1"/>
</dbReference>
<keyword evidence="4" id="KW-0378">Hydrolase</keyword>
<accession>A0A4V2P9D9</accession>
<gene>
    <name evidence="10" type="ORF">EV695_1057</name>
</gene>